<organism evidence="1 2">
    <name type="scientific">Rhododendron simsii</name>
    <name type="common">Sims's rhododendron</name>
    <dbReference type="NCBI Taxonomy" id="118357"/>
    <lineage>
        <taxon>Eukaryota</taxon>
        <taxon>Viridiplantae</taxon>
        <taxon>Streptophyta</taxon>
        <taxon>Embryophyta</taxon>
        <taxon>Tracheophyta</taxon>
        <taxon>Spermatophyta</taxon>
        <taxon>Magnoliopsida</taxon>
        <taxon>eudicotyledons</taxon>
        <taxon>Gunneridae</taxon>
        <taxon>Pentapetalae</taxon>
        <taxon>asterids</taxon>
        <taxon>Ericales</taxon>
        <taxon>Ericaceae</taxon>
        <taxon>Ericoideae</taxon>
        <taxon>Rhodoreae</taxon>
        <taxon>Rhododendron</taxon>
    </lineage>
</organism>
<evidence type="ECO:0000313" key="2">
    <source>
        <dbReference type="Proteomes" id="UP000626092"/>
    </source>
</evidence>
<reference evidence="1" key="1">
    <citation type="submission" date="2019-11" db="EMBL/GenBank/DDBJ databases">
        <authorList>
            <person name="Liu Y."/>
            <person name="Hou J."/>
            <person name="Li T.-Q."/>
            <person name="Guan C.-H."/>
            <person name="Wu X."/>
            <person name="Wu H.-Z."/>
            <person name="Ling F."/>
            <person name="Zhang R."/>
            <person name="Shi X.-G."/>
            <person name="Ren J.-P."/>
            <person name="Chen E.-F."/>
            <person name="Sun J.-M."/>
        </authorList>
    </citation>
    <scope>NUCLEOTIDE SEQUENCE</scope>
    <source>
        <strain evidence="1">Adult_tree_wgs_1</strain>
        <tissue evidence="1">Leaves</tissue>
    </source>
</reference>
<name>A0A834LM60_RHOSS</name>
<dbReference type="Proteomes" id="UP000626092">
    <property type="component" value="Unassembled WGS sequence"/>
</dbReference>
<keyword evidence="2" id="KW-1185">Reference proteome</keyword>
<proteinExistence type="predicted"/>
<dbReference type="OrthoDB" id="5314306at2759"/>
<dbReference type="EMBL" id="WJXA01000004">
    <property type="protein sequence ID" value="KAF7144729.1"/>
    <property type="molecule type" value="Genomic_DNA"/>
</dbReference>
<gene>
    <name evidence="1" type="ORF">RHSIM_Rhsim04G0064000</name>
</gene>
<comment type="caution">
    <text evidence="1">The sequence shown here is derived from an EMBL/GenBank/DDBJ whole genome shotgun (WGS) entry which is preliminary data.</text>
</comment>
<protein>
    <submittedName>
        <fullName evidence="1">Uncharacterized protein</fullName>
    </submittedName>
</protein>
<dbReference type="AlphaFoldDB" id="A0A834LM60"/>
<evidence type="ECO:0000313" key="1">
    <source>
        <dbReference type="EMBL" id="KAF7144729.1"/>
    </source>
</evidence>
<accession>A0A834LM60</accession>
<sequence length="247" mass="27412">MDNRLLSYDIGTKALVDTGIRGWPISFHFEPFVESLVLVENKNGVVDGQLNPFFKVCEPLPRADLELVIYIEEAAQPANLKMVTSDLGSTGMVDHRVYVLQLLNTDNTLSWRIVAGYQLCPLEYSAASLLHNAGARKECFGLIRFIDEMLALGVGENGKVLLSTRDELLLSSGDNRLLSYDTVTKAVTDTKIRGCSSEFRVEPFMETLVSVESRASRALKFKPLPIADLEHVKYCIKHAPTSFVLSA</sequence>